<gene>
    <name evidence="1" type="ORF">D7I45_04005</name>
</gene>
<dbReference type="OrthoDB" id="9870369at2"/>
<sequence length="93" mass="10779">MISGLAMGIIGTSIYLRRKMKHTQRLNKINLQVKHAKNSLNTDHIYGSWIKKSSISNNYVGAINVLENNKIVEHFFKIRPDYSFSWISNIKED</sequence>
<evidence type="ECO:0000313" key="1">
    <source>
        <dbReference type="EMBL" id="AYF92699.1"/>
    </source>
</evidence>
<evidence type="ECO:0000313" key="2">
    <source>
        <dbReference type="Proteomes" id="UP000272003"/>
    </source>
</evidence>
<proteinExistence type="predicted"/>
<protein>
    <submittedName>
        <fullName evidence="1">Uncharacterized protein</fullName>
    </submittedName>
</protein>
<keyword evidence="2" id="KW-1185">Reference proteome</keyword>
<dbReference type="Proteomes" id="UP000272003">
    <property type="component" value="Chromosome"/>
</dbReference>
<name>A0A387ATM7_9LACO</name>
<dbReference type="EMBL" id="CP032626">
    <property type="protein sequence ID" value="AYF92699.1"/>
    <property type="molecule type" value="Genomic_DNA"/>
</dbReference>
<accession>A0A387ATM7</accession>
<dbReference type="KEGG" id="abom:D7I45_04005"/>
<dbReference type="AlphaFoldDB" id="A0A387ATM7"/>
<dbReference type="RefSeq" id="WP_120784464.1">
    <property type="nucleotide sequence ID" value="NZ_CP032626.1"/>
</dbReference>
<reference evidence="1 2" key="1">
    <citation type="submission" date="2018-09" db="EMBL/GenBank/DDBJ databases">
        <title>Genome sequencing of strain BHWM-4.</title>
        <authorList>
            <person name="Heo J."/>
            <person name="Kim S.-J."/>
            <person name="Kwon S.-W."/>
        </authorList>
    </citation>
    <scope>NUCLEOTIDE SEQUENCE [LARGE SCALE GENOMIC DNA]</scope>
    <source>
        <strain evidence="1 2">BHWM-4</strain>
    </source>
</reference>
<organism evidence="1 2">
    <name type="scientific">Apilactobacillus bombintestini</name>
    <dbReference type="NCBI Taxonomy" id="2419772"/>
    <lineage>
        <taxon>Bacteria</taxon>
        <taxon>Bacillati</taxon>
        <taxon>Bacillota</taxon>
        <taxon>Bacilli</taxon>
        <taxon>Lactobacillales</taxon>
        <taxon>Lactobacillaceae</taxon>
        <taxon>Apilactobacillus</taxon>
    </lineage>
</organism>